<evidence type="ECO:0000259" key="3">
    <source>
        <dbReference type="Pfam" id="PF25766"/>
    </source>
</evidence>
<dbReference type="STRING" id="1314781.A0A165HLS9"/>
<dbReference type="GO" id="GO:0006366">
    <property type="term" value="P:transcription by RNA polymerase II"/>
    <property type="evidence" value="ECO:0007669"/>
    <property type="project" value="InterPro"/>
</dbReference>
<dbReference type="InterPro" id="IPR039913">
    <property type="entry name" value="RPAP1/Rba50"/>
</dbReference>
<feature type="domain" description="RPAP1/MINIYO-like TPR repeats" evidence="3">
    <location>
        <begin position="1079"/>
        <end position="1184"/>
    </location>
</feature>
<evidence type="ECO:0000259" key="2">
    <source>
        <dbReference type="Pfam" id="PF08620"/>
    </source>
</evidence>
<feature type="compositionally biased region" description="Low complexity" evidence="1">
    <location>
        <begin position="17"/>
        <end position="31"/>
    </location>
</feature>
<dbReference type="OrthoDB" id="348201at2759"/>
<evidence type="ECO:0000313" key="5">
    <source>
        <dbReference type="Proteomes" id="UP000077266"/>
    </source>
</evidence>
<dbReference type="InterPro" id="IPR057989">
    <property type="entry name" value="TPR_RPAP1/MINIYO-like"/>
</dbReference>
<feature type="compositionally biased region" description="Polar residues" evidence="1">
    <location>
        <begin position="156"/>
        <end position="173"/>
    </location>
</feature>
<feature type="region of interest" description="Disordered" evidence="1">
    <location>
        <begin position="1"/>
        <end position="78"/>
    </location>
</feature>
<dbReference type="EMBL" id="KV426013">
    <property type="protein sequence ID" value="KZV92158.1"/>
    <property type="molecule type" value="Genomic_DNA"/>
</dbReference>
<dbReference type="AlphaFoldDB" id="A0A165HLS9"/>
<sequence>MSGNLIGSIVERKPNKAAPVAPSAPSTSSSARGFPVAQHRSQSAFARARQTKSEAATSRPTSVPVVHSTSPRIPPGLSSLKALAATGDAEDWRTDISQQNTATVENMTDEERQRAISEIFDTLGDGVGDLLRRAQAARARQQAAASHQPADAPLSVDTQQNDASNAAESQADMQITPVGSRPSTPTPLSRPVTPTRSALRSGVSTPRSASRKVSFADVQPHDIHVYESQPSSPRRVLGLLTPATAEDAGVSVQMLNHVVMSSEPVITDDDPMDVSSPRAEDDTEAIRTRYFPNEPIDNPSLAWLKQPEGAGYEDNTPRFDLQGKPIPLELVETLPSHLGLHHHAQGTRAGYTVDDLLLLSRSTVPAQRTTMFGVLCSITRQLARDELSAYDLGGTRDQVRERILDAAISAMGEHGSLGVRAVDVLWEGLVGWDKDALAIPDVWLHIPSRAESESVPAALSALPVPTILAHMHAQFTHPALPAESLDQLLSILSRLARHSLEICKEIMAFEELVQAVTRLFLPVRHGAMSHAGLPVPPNPLALSVLRTLAASSREHAQALTETGDTLLRYIVTLDAGCSPLDFELAAETLRFYEGLGRYGLYSHVAGTAAEYFGRILSTLDSGLPLLSSRDRTAQQSHWNLLRAYLRLTETWIVCATDPHQTTPEHDLLWSQVTGWDWGRDLLALRQSLANTTADVPAMVHADLWAATAAWLEGCKVNSPRGGEAEKDLVLEVFENLESFIGLRDAVYQLSELWHRLGAVEVSDATALMVKVADHSYTVHQAVRLALATTKAGQGVGPLVQAFAADVEVTKLLQSVASNWSWLTKHINLHPYETAFLRPVTALLRSLLALHAAGGLFSPTEHVAASALVFSRLMPGDEENAGSVLCALLKTATAPELFASLNLEVSPPEIQALRDLEPFLLHALRPSSKVLAPLTPTPASIKSCTTQITSPTLEPLTKGGADWPFWPLNDLLHSGSSAVFKSLPPGWDATETDIVRGCFLLARISGSGIMSRAEAVFACMRVFMLEHGQDATHDHEEEVFRDALVERRMRDLLRPFTLALGSGSRSSSTLSLEDVAARSLAPGTPFYQFYTDLVALYDAISFGHPLFATLLLPPLATRYAADYRKLLFVESSATLKTLTVSLPNVLADDPGEFLEPVEEDAEVLGGMLGALVKGTREFVRTMCVHHVAANVWRRRREKLLKALVVQGDKDVVREVVRWGGYSSERGFFDADAEESAARWVWVQSLGDQALCERLRGLFE</sequence>
<dbReference type="Proteomes" id="UP000077266">
    <property type="component" value="Unassembled WGS sequence"/>
</dbReference>
<gene>
    <name evidence="4" type="ORF">EXIGLDRAFT_836640</name>
</gene>
<dbReference type="PANTHER" id="PTHR21483:SF18">
    <property type="entry name" value="RNA POLYMERASE II-ASSOCIATED PROTEIN 1"/>
    <property type="match status" value="1"/>
</dbReference>
<evidence type="ECO:0000256" key="1">
    <source>
        <dbReference type="SAM" id="MobiDB-lite"/>
    </source>
</evidence>
<protein>
    <submittedName>
        <fullName evidence="4">Uncharacterized protein</fullName>
    </submittedName>
</protein>
<proteinExistence type="predicted"/>
<name>A0A165HLS9_EXIGL</name>
<dbReference type="PANTHER" id="PTHR21483">
    <property type="entry name" value="RNA POLYMERASE II-ASSOCIATED PROTEIN 1"/>
    <property type="match status" value="1"/>
</dbReference>
<dbReference type="Pfam" id="PF25766">
    <property type="entry name" value="TPR_RPAP1"/>
    <property type="match status" value="1"/>
</dbReference>
<dbReference type="InterPro" id="IPR013929">
    <property type="entry name" value="RPAP1_C"/>
</dbReference>
<feature type="region of interest" description="Disordered" evidence="1">
    <location>
        <begin position="138"/>
        <end position="214"/>
    </location>
</feature>
<organism evidence="4 5">
    <name type="scientific">Exidia glandulosa HHB12029</name>
    <dbReference type="NCBI Taxonomy" id="1314781"/>
    <lineage>
        <taxon>Eukaryota</taxon>
        <taxon>Fungi</taxon>
        <taxon>Dikarya</taxon>
        <taxon>Basidiomycota</taxon>
        <taxon>Agaricomycotina</taxon>
        <taxon>Agaricomycetes</taxon>
        <taxon>Auriculariales</taxon>
        <taxon>Exidiaceae</taxon>
        <taxon>Exidia</taxon>
    </lineage>
</organism>
<dbReference type="Pfam" id="PF08620">
    <property type="entry name" value="RPAP1_C"/>
    <property type="match status" value="1"/>
</dbReference>
<dbReference type="InParanoid" id="A0A165HLS9"/>
<feature type="domain" description="RPAP1 C-terminal" evidence="2">
    <location>
        <begin position="318"/>
        <end position="382"/>
    </location>
</feature>
<reference evidence="4 5" key="1">
    <citation type="journal article" date="2016" name="Mol. Biol. Evol.">
        <title>Comparative Genomics of Early-Diverging Mushroom-Forming Fungi Provides Insights into the Origins of Lignocellulose Decay Capabilities.</title>
        <authorList>
            <person name="Nagy L.G."/>
            <person name="Riley R."/>
            <person name="Tritt A."/>
            <person name="Adam C."/>
            <person name="Daum C."/>
            <person name="Floudas D."/>
            <person name="Sun H."/>
            <person name="Yadav J.S."/>
            <person name="Pangilinan J."/>
            <person name="Larsson K.H."/>
            <person name="Matsuura K."/>
            <person name="Barry K."/>
            <person name="Labutti K."/>
            <person name="Kuo R."/>
            <person name="Ohm R.A."/>
            <person name="Bhattacharya S.S."/>
            <person name="Shirouzu T."/>
            <person name="Yoshinaga Y."/>
            <person name="Martin F.M."/>
            <person name="Grigoriev I.V."/>
            <person name="Hibbett D.S."/>
        </authorList>
    </citation>
    <scope>NUCLEOTIDE SEQUENCE [LARGE SCALE GENOMIC DNA]</scope>
    <source>
        <strain evidence="4 5">HHB12029</strain>
    </source>
</reference>
<accession>A0A165HLS9</accession>
<feature type="compositionally biased region" description="Low complexity" evidence="1">
    <location>
        <begin position="180"/>
        <end position="197"/>
    </location>
</feature>
<feature type="compositionally biased region" description="Polar residues" evidence="1">
    <location>
        <begin position="53"/>
        <end position="71"/>
    </location>
</feature>
<keyword evidence="5" id="KW-1185">Reference proteome</keyword>
<evidence type="ECO:0000313" key="4">
    <source>
        <dbReference type="EMBL" id="KZV92158.1"/>
    </source>
</evidence>